<dbReference type="OMA" id="IARCEWA"/>
<dbReference type="EMBL" id="KV407460">
    <property type="protein sequence ID" value="KZF21706.1"/>
    <property type="molecule type" value="Genomic_DNA"/>
</dbReference>
<feature type="domain" description="Protein kinase" evidence="4">
    <location>
        <begin position="357"/>
        <end position="669"/>
    </location>
</feature>
<dbReference type="FunFam" id="1.10.510.10:FF:000640">
    <property type="entry name" value="Serine/threonine-protein kinase PRR1"/>
    <property type="match status" value="1"/>
</dbReference>
<feature type="region of interest" description="Disordered" evidence="3">
    <location>
        <begin position="1"/>
        <end position="65"/>
    </location>
</feature>
<gene>
    <name evidence="5" type="ORF">L228DRAFT_248434</name>
</gene>
<dbReference type="Proteomes" id="UP000076632">
    <property type="component" value="Unassembled WGS sequence"/>
</dbReference>
<evidence type="ECO:0000313" key="6">
    <source>
        <dbReference type="Proteomes" id="UP000076632"/>
    </source>
</evidence>
<dbReference type="GO" id="GO:0005524">
    <property type="term" value="F:ATP binding"/>
    <property type="evidence" value="ECO:0007669"/>
    <property type="project" value="UniProtKB-KW"/>
</dbReference>
<dbReference type="GeneID" id="28897985"/>
<dbReference type="GO" id="GO:0035556">
    <property type="term" value="P:intracellular signal transduction"/>
    <property type="evidence" value="ECO:0007669"/>
    <property type="project" value="TreeGrafter"/>
</dbReference>
<dbReference type="InterPro" id="IPR008271">
    <property type="entry name" value="Ser/Thr_kinase_AS"/>
</dbReference>
<feature type="compositionally biased region" description="Polar residues" evidence="3">
    <location>
        <begin position="183"/>
        <end position="195"/>
    </location>
</feature>
<dbReference type="AlphaFoldDB" id="A0A165G3S2"/>
<keyword evidence="1" id="KW-0547">Nucleotide-binding</keyword>
<reference evidence="5 6" key="1">
    <citation type="journal article" date="2016" name="Fungal Biol.">
        <title>The genome of Xylona heveae provides a window into fungal endophytism.</title>
        <authorList>
            <person name="Gazis R."/>
            <person name="Kuo A."/>
            <person name="Riley R."/>
            <person name="LaButti K."/>
            <person name="Lipzen A."/>
            <person name="Lin J."/>
            <person name="Amirebrahimi M."/>
            <person name="Hesse C.N."/>
            <person name="Spatafora J.W."/>
            <person name="Henrissat B."/>
            <person name="Hainaut M."/>
            <person name="Grigoriev I.V."/>
            <person name="Hibbett D.S."/>
        </authorList>
    </citation>
    <scope>NUCLEOTIDE SEQUENCE [LARGE SCALE GENOMIC DNA]</scope>
    <source>
        <strain evidence="5 6">TC161</strain>
    </source>
</reference>
<feature type="region of interest" description="Disordered" evidence="3">
    <location>
        <begin position="262"/>
        <end position="339"/>
    </location>
</feature>
<keyword evidence="5" id="KW-0808">Transferase</keyword>
<organism evidence="5 6">
    <name type="scientific">Xylona heveae (strain CBS 132557 / TC161)</name>
    <dbReference type="NCBI Taxonomy" id="1328760"/>
    <lineage>
        <taxon>Eukaryota</taxon>
        <taxon>Fungi</taxon>
        <taxon>Dikarya</taxon>
        <taxon>Ascomycota</taxon>
        <taxon>Pezizomycotina</taxon>
        <taxon>Xylonomycetes</taxon>
        <taxon>Xylonales</taxon>
        <taxon>Xylonaceae</taxon>
        <taxon>Xylona</taxon>
    </lineage>
</organism>
<dbReference type="PANTHER" id="PTHR24346:SF30">
    <property type="entry name" value="MATERNAL EMBRYONIC LEUCINE ZIPPER KINASE"/>
    <property type="match status" value="1"/>
</dbReference>
<dbReference type="InterPro" id="IPR000719">
    <property type="entry name" value="Prot_kinase_dom"/>
</dbReference>
<dbReference type="GO" id="GO:0004674">
    <property type="term" value="F:protein serine/threonine kinase activity"/>
    <property type="evidence" value="ECO:0007669"/>
    <property type="project" value="TreeGrafter"/>
</dbReference>
<dbReference type="InParanoid" id="A0A165G3S2"/>
<evidence type="ECO:0000313" key="5">
    <source>
        <dbReference type="EMBL" id="KZF21706.1"/>
    </source>
</evidence>
<feature type="compositionally biased region" description="Low complexity" evidence="3">
    <location>
        <begin position="308"/>
        <end position="317"/>
    </location>
</feature>
<feature type="compositionally biased region" description="Polar residues" evidence="3">
    <location>
        <begin position="35"/>
        <end position="44"/>
    </location>
</feature>
<dbReference type="SUPFAM" id="SSF56112">
    <property type="entry name" value="Protein kinase-like (PK-like)"/>
    <property type="match status" value="1"/>
</dbReference>
<feature type="region of interest" description="Disordered" evidence="3">
    <location>
        <begin position="166"/>
        <end position="223"/>
    </location>
</feature>
<dbReference type="PROSITE" id="PS50011">
    <property type="entry name" value="PROTEIN_KINASE_DOM"/>
    <property type="match status" value="1"/>
</dbReference>
<evidence type="ECO:0000256" key="1">
    <source>
        <dbReference type="ARBA" id="ARBA00022741"/>
    </source>
</evidence>
<dbReference type="Pfam" id="PF00069">
    <property type="entry name" value="Pkinase"/>
    <property type="match status" value="1"/>
</dbReference>
<sequence>MDRFENIPPTPAALKSAEAAGQQDALHTNARESEASATSHQPSAIETVKPSQGYGEPAEKISPLDTSAHLYSRGSVTSYRSDSPPTAGLRVQTDFHAPIAGSTKNTAISDNLRIENKGYLSPTKFPSRTPSLLALAAQGGFVEPVSPASVVSSPLLNAMTEMTPLPSPIVGESPGPWKRMISRTGTGSSVSSIPQENAPPGPLSSPPKTQQKRKHYSGLKPAVAEARSATVAAGMPDSATHGKNRSISEYVPDITLAPRPRNITMAAPGAGPSAPEIASPTEKPLQREEHLATQRGLGVAQAPPTPPASSQSGAGSSDGEVTSSETRSGTESLSLEEPVDAERFEAVTVRGGHKRKWRALKSLGQGTFSKVILAIRMDQARSTQNLSREDDKASEISIIGSRKLVAVKIIGHGPAGGADEARIETSLQRELEILKSIHHPSLIHLLAYRVTAERAILVLNYCPGGDLFDLAAQKIELLVPPLIRRIFAELVAAVRYLHSQWIVHRDIKLENVLLNIDLALLQPSKDWQTFPAPVVTLTDLGLSRRIPMPPESPLLQTRCGSEDYASPELMMGQPYDGRASDAWALGVLLYTLMEGRLPFDARPGQHSRSRTAHRVARVEWQWYRYADHDGEWDSTKGSDLSGARLAVEGLLRRARTRLSLDTIAEMEWVRAGVQVKDGLQVRDDDVDDHNETSTR</sequence>
<accession>A0A165G3S2</accession>
<keyword evidence="5" id="KW-0418">Kinase</keyword>
<dbReference type="PROSITE" id="PS00108">
    <property type="entry name" value="PROTEIN_KINASE_ST"/>
    <property type="match status" value="1"/>
</dbReference>
<proteinExistence type="predicted"/>
<keyword evidence="6" id="KW-1185">Reference proteome</keyword>
<evidence type="ECO:0000256" key="3">
    <source>
        <dbReference type="SAM" id="MobiDB-lite"/>
    </source>
</evidence>
<dbReference type="OrthoDB" id="410920at2759"/>
<name>A0A165G3S2_XYLHT</name>
<dbReference type="RefSeq" id="XP_018187261.1">
    <property type="nucleotide sequence ID" value="XM_018332848.1"/>
</dbReference>
<evidence type="ECO:0000256" key="2">
    <source>
        <dbReference type="ARBA" id="ARBA00022840"/>
    </source>
</evidence>
<dbReference type="InterPro" id="IPR011009">
    <property type="entry name" value="Kinase-like_dom_sf"/>
</dbReference>
<feature type="compositionally biased region" description="Polar residues" evidence="3">
    <location>
        <begin position="319"/>
        <end position="333"/>
    </location>
</feature>
<keyword evidence="2" id="KW-0067">ATP-binding</keyword>
<dbReference type="Gene3D" id="1.10.510.10">
    <property type="entry name" value="Transferase(Phosphotransferase) domain 1"/>
    <property type="match status" value="1"/>
</dbReference>
<protein>
    <submittedName>
        <fullName evidence="5">Kinase-like protein</fullName>
    </submittedName>
</protein>
<dbReference type="SMART" id="SM00220">
    <property type="entry name" value="S_TKc"/>
    <property type="match status" value="1"/>
</dbReference>
<evidence type="ECO:0000259" key="4">
    <source>
        <dbReference type="PROSITE" id="PS50011"/>
    </source>
</evidence>
<dbReference type="GO" id="GO:0005737">
    <property type="term" value="C:cytoplasm"/>
    <property type="evidence" value="ECO:0007669"/>
    <property type="project" value="TreeGrafter"/>
</dbReference>
<dbReference type="STRING" id="1328760.A0A165G3S2"/>
<dbReference type="PANTHER" id="PTHR24346">
    <property type="entry name" value="MAP/MICROTUBULE AFFINITY-REGULATING KINASE"/>
    <property type="match status" value="1"/>
</dbReference>